<proteinExistence type="predicted"/>
<dbReference type="InterPro" id="IPR002656">
    <property type="entry name" value="Acyl_transf_3_dom"/>
</dbReference>
<dbReference type="EMBL" id="CP021330">
    <property type="protein sequence ID" value="AVX04251.1"/>
    <property type="molecule type" value="Genomic_DNA"/>
</dbReference>
<keyword evidence="1" id="KW-0472">Membrane</keyword>
<evidence type="ECO:0000313" key="3">
    <source>
        <dbReference type="EMBL" id="AVX04251.1"/>
    </source>
</evidence>
<feature type="transmembrane region" description="Helical" evidence="1">
    <location>
        <begin position="217"/>
        <end position="236"/>
    </location>
</feature>
<dbReference type="GO" id="GO:0016747">
    <property type="term" value="F:acyltransferase activity, transferring groups other than amino-acyl groups"/>
    <property type="evidence" value="ECO:0007669"/>
    <property type="project" value="InterPro"/>
</dbReference>
<evidence type="ECO:0000259" key="2">
    <source>
        <dbReference type="Pfam" id="PF01757"/>
    </source>
</evidence>
<feature type="transmembrane region" description="Helical" evidence="1">
    <location>
        <begin position="140"/>
        <end position="161"/>
    </location>
</feature>
<feature type="domain" description="Acyltransferase 3" evidence="2">
    <location>
        <begin position="10"/>
        <end position="340"/>
    </location>
</feature>
<dbReference type="PANTHER" id="PTHR23028:SF53">
    <property type="entry name" value="ACYL_TRANSF_3 DOMAIN-CONTAINING PROTEIN"/>
    <property type="match status" value="1"/>
</dbReference>
<protein>
    <recommendedName>
        <fullName evidence="2">Acyltransferase 3 domain-containing protein</fullName>
    </recommendedName>
</protein>
<accession>A0A2R4MDY6</accession>
<dbReference type="RefSeq" id="WP_117395592.1">
    <property type="nucleotide sequence ID" value="NZ_CP021330.1"/>
</dbReference>
<dbReference type="PANTHER" id="PTHR23028">
    <property type="entry name" value="ACETYLTRANSFERASE"/>
    <property type="match status" value="1"/>
</dbReference>
<dbReference type="AlphaFoldDB" id="A0A2R4MDY6"/>
<feature type="transmembrane region" description="Helical" evidence="1">
    <location>
        <begin position="168"/>
        <end position="185"/>
    </location>
</feature>
<dbReference type="GO" id="GO:0000271">
    <property type="term" value="P:polysaccharide biosynthetic process"/>
    <property type="evidence" value="ECO:0007669"/>
    <property type="project" value="TreeGrafter"/>
</dbReference>
<reference evidence="3 4" key="1">
    <citation type="submission" date="2017-05" db="EMBL/GenBank/DDBJ databases">
        <title>Genome Analysis of Maritalea myrionectae HL2708#5.</title>
        <authorList>
            <consortium name="Cotde Inc.-PKNU"/>
            <person name="Jang D."/>
            <person name="Oh H.-M."/>
        </authorList>
    </citation>
    <scope>NUCLEOTIDE SEQUENCE [LARGE SCALE GENOMIC DNA]</scope>
    <source>
        <strain evidence="3 4">HL2708#5</strain>
    </source>
</reference>
<keyword evidence="1" id="KW-1133">Transmembrane helix</keyword>
<feature type="transmembrane region" description="Helical" evidence="1">
    <location>
        <begin position="40"/>
        <end position="60"/>
    </location>
</feature>
<feature type="transmembrane region" description="Helical" evidence="1">
    <location>
        <begin position="320"/>
        <end position="345"/>
    </location>
</feature>
<feature type="transmembrane region" description="Helical" evidence="1">
    <location>
        <begin position="256"/>
        <end position="275"/>
    </location>
</feature>
<evidence type="ECO:0000313" key="4">
    <source>
        <dbReference type="Proteomes" id="UP000258927"/>
    </source>
</evidence>
<feature type="transmembrane region" description="Helical" evidence="1">
    <location>
        <begin position="296"/>
        <end position="314"/>
    </location>
</feature>
<dbReference type="Proteomes" id="UP000258927">
    <property type="component" value="Chromosome"/>
</dbReference>
<feature type="transmembrane region" description="Helical" evidence="1">
    <location>
        <begin position="191"/>
        <end position="210"/>
    </location>
</feature>
<sequence length="375" mass="41394">MNTVPALRLKSMDGIRGLLALVVAFGHTYATFVGKWLPAPIPNFSFAVDLFFILSGMVLFHSYRTKKFTYTQFFANRLFRLIPMLYFSIALVFLAFIVTRGELFPTWLEAGKHFNFALIGELTLTSELFVPPPGHINPPAWSISVEIFAVSVTVLCAIAIFRAVKTRLLTLIGCAVMIALFYWILGKTNISMARGFMGSIAGIIAYVLLVDLKINKFAVLSASTAAIIITIAFLVIERPIMELSLLSNKAGFIPSVIDEYLVVMLAAGVCYMVLISQPNLWDRVFEAPAISYLGKVSYSIYLLHMPAVFLLLPLRQDGAVVQNLFVAAAALGLTVIASGITFRFIETPFILLGRKILRAPLPVTAQPKIINSRQC</sequence>
<keyword evidence="1" id="KW-0812">Transmembrane</keyword>
<dbReference type="InterPro" id="IPR050879">
    <property type="entry name" value="Acyltransferase_3"/>
</dbReference>
<dbReference type="KEGG" id="mmyr:MXMO3_01725"/>
<dbReference type="Pfam" id="PF01757">
    <property type="entry name" value="Acyl_transf_3"/>
    <property type="match status" value="1"/>
</dbReference>
<organism evidence="3 4">
    <name type="scientific">Maritalea myrionectae</name>
    <dbReference type="NCBI Taxonomy" id="454601"/>
    <lineage>
        <taxon>Bacteria</taxon>
        <taxon>Pseudomonadati</taxon>
        <taxon>Pseudomonadota</taxon>
        <taxon>Alphaproteobacteria</taxon>
        <taxon>Hyphomicrobiales</taxon>
        <taxon>Devosiaceae</taxon>
        <taxon>Maritalea</taxon>
    </lineage>
</organism>
<dbReference type="GO" id="GO:0016020">
    <property type="term" value="C:membrane"/>
    <property type="evidence" value="ECO:0007669"/>
    <property type="project" value="TreeGrafter"/>
</dbReference>
<name>A0A2R4MDY6_9HYPH</name>
<keyword evidence="4" id="KW-1185">Reference proteome</keyword>
<feature type="transmembrane region" description="Helical" evidence="1">
    <location>
        <begin position="81"/>
        <end position="99"/>
    </location>
</feature>
<gene>
    <name evidence="3" type="ORF">MXMO3_01725</name>
</gene>
<evidence type="ECO:0000256" key="1">
    <source>
        <dbReference type="SAM" id="Phobius"/>
    </source>
</evidence>